<keyword evidence="2" id="KW-0472">Membrane</keyword>
<feature type="region of interest" description="Disordered" evidence="1">
    <location>
        <begin position="1"/>
        <end position="20"/>
    </location>
</feature>
<dbReference type="OrthoDB" id="1996940at2759"/>
<gene>
    <name evidence="3" type="ORF">CKAN_01305200</name>
</gene>
<feature type="compositionally biased region" description="Basic and acidic residues" evidence="1">
    <location>
        <begin position="107"/>
        <end position="121"/>
    </location>
</feature>
<evidence type="ECO:0000256" key="1">
    <source>
        <dbReference type="SAM" id="MobiDB-lite"/>
    </source>
</evidence>
<protein>
    <submittedName>
        <fullName evidence="3">UPF0481-like protein</fullName>
    </submittedName>
</protein>
<dbReference type="Proteomes" id="UP000283530">
    <property type="component" value="Unassembled WGS sequence"/>
</dbReference>
<dbReference type="AlphaFoldDB" id="A0A443P0L8"/>
<dbReference type="PANTHER" id="PTHR31170:SF25">
    <property type="entry name" value="BNAA09G04570D PROTEIN"/>
    <property type="match status" value="1"/>
</dbReference>
<feature type="transmembrane region" description="Helical" evidence="2">
    <location>
        <begin position="529"/>
        <end position="552"/>
    </location>
</feature>
<evidence type="ECO:0000313" key="3">
    <source>
        <dbReference type="EMBL" id="RWR84256.1"/>
    </source>
</evidence>
<feature type="region of interest" description="Disordered" evidence="1">
    <location>
        <begin position="146"/>
        <end position="166"/>
    </location>
</feature>
<keyword evidence="2" id="KW-0812">Transmembrane</keyword>
<reference evidence="3 4" key="1">
    <citation type="journal article" date="2019" name="Nat. Plants">
        <title>Stout camphor tree genome fills gaps in understanding of flowering plant genome evolution.</title>
        <authorList>
            <person name="Chaw S.M."/>
            <person name="Liu Y.C."/>
            <person name="Wu Y.W."/>
            <person name="Wang H.Y."/>
            <person name="Lin C.I."/>
            <person name="Wu C.S."/>
            <person name="Ke H.M."/>
            <person name="Chang L.Y."/>
            <person name="Hsu C.Y."/>
            <person name="Yang H.T."/>
            <person name="Sudianto E."/>
            <person name="Hsu M.H."/>
            <person name="Wu K.P."/>
            <person name="Wang L.N."/>
            <person name="Leebens-Mack J.H."/>
            <person name="Tsai I.J."/>
        </authorList>
    </citation>
    <scope>NUCLEOTIDE SEQUENCE [LARGE SCALE GENOMIC DNA]</scope>
    <source>
        <strain evidence="4">cv. Chaw 1501</strain>
        <tissue evidence="3">Young leaves</tissue>
    </source>
</reference>
<sequence>MPTRFDIGSDRRASAPGHGNRSDLFRFLYALIPKLKGSVPCGASTSKQPDHVSIKINGGASNSRQPDDVVRESDAGAFTSRQQGDVVMEMDAGASTSRQYNDAVREIEEKTPRNADQGREEPETEEDIRERVEWVASIQQRLQDYTRSEAAETETTSIPRVTKGPRGFGQAVEKAYEPSVISIGPYHRGMPRLHNMQKRKWQCLNDIDDRLNDIDNCLLNGLFEELKKEENRARSFYPECKQQLERGDFLEMLLLDGCFIIDYLRRASSVESKTKIWSDHQIRNDLLLLENQLPLFVIECIYRLVKRTNDKKLVEIAVELFHNISPKVLETVHELEKRNFKHLLHLYHAYLFFDERDDWKEKEASQVLKKRKASQVLTIPSAILLEEAGIKFKKRKKIDKAINVRFKDGVMKITPLVIDAFTISQFLNLIEFERADPNMEPRFTAFVQFMDYIINTSEDVALLRKNGILEHAFGSDEELAGIINQLTSGTFHYLPWELKNVYEKADIHCKAKWNRWRATLLRDYFGNPWAAMATLAVFLTFIETFFPAASYFRP</sequence>
<evidence type="ECO:0000313" key="4">
    <source>
        <dbReference type="Proteomes" id="UP000283530"/>
    </source>
</evidence>
<keyword evidence="4" id="KW-1185">Reference proteome</keyword>
<dbReference type="PANTHER" id="PTHR31170">
    <property type="entry name" value="BNAC04G53230D PROTEIN"/>
    <property type="match status" value="1"/>
</dbReference>
<dbReference type="Pfam" id="PF03140">
    <property type="entry name" value="DUF247"/>
    <property type="match status" value="1"/>
</dbReference>
<keyword evidence="2" id="KW-1133">Transmembrane helix</keyword>
<feature type="region of interest" description="Disordered" evidence="1">
    <location>
        <begin position="107"/>
        <end position="128"/>
    </location>
</feature>
<evidence type="ECO:0000256" key="2">
    <source>
        <dbReference type="SAM" id="Phobius"/>
    </source>
</evidence>
<feature type="region of interest" description="Disordered" evidence="1">
    <location>
        <begin position="41"/>
        <end position="70"/>
    </location>
</feature>
<dbReference type="InterPro" id="IPR004158">
    <property type="entry name" value="DUF247_pln"/>
</dbReference>
<dbReference type="EMBL" id="QPKB01000005">
    <property type="protein sequence ID" value="RWR84256.1"/>
    <property type="molecule type" value="Genomic_DNA"/>
</dbReference>
<organism evidence="3 4">
    <name type="scientific">Cinnamomum micranthum f. kanehirae</name>
    <dbReference type="NCBI Taxonomy" id="337451"/>
    <lineage>
        <taxon>Eukaryota</taxon>
        <taxon>Viridiplantae</taxon>
        <taxon>Streptophyta</taxon>
        <taxon>Embryophyta</taxon>
        <taxon>Tracheophyta</taxon>
        <taxon>Spermatophyta</taxon>
        <taxon>Magnoliopsida</taxon>
        <taxon>Magnoliidae</taxon>
        <taxon>Laurales</taxon>
        <taxon>Lauraceae</taxon>
        <taxon>Cinnamomum</taxon>
    </lineage>
</organism>
<comment type="caution">
    <text evidence="3">The sequence shown here is derived from an EMBL/GenBank/DDBJ whole genome shotgun (WGS) entry which is preliminary data.</text>
</comment>
<dbReference type="STRING" id="337451.A0A443P0L8"/>
<name>A0A443P0L8_9MAGN</name>
<proteinExistence type="predicted"/>
<accession>A0A443P0L8</accession>